<feature type="domain" description="Response regulatory" evidence="9">
    <location>
        <begin position="457"/>
        <end position="574"/>
    </location>
</feature>
<gene>
    <name evidence="10" type="ORF">HUF19_05055</name>
</gene>
<dbReference type="InterPro" id="IPR036890">
    <property type="entry name" value="HATPase_C_sf"/>
</dbReference>
<dbReference type="InterPro" id="IPR003661">
    <property type="entry name" value="HisK_dim/P_dom"/>
</dbReference>
<feature type="modified residue" description="4-aspartylphosphate" evidence="6">
    <location>
        <position position="508"/>
    </location>
</feature>
<keyword evidence="7" id="KW-1133">Transmembrane helix</keyword>
<dbReference type="SMART" id="SM00388">
    <property type="entry name" value="HisKA"/>
    <property type="match status" value="1"/>
</dbReference>
<dbReference type="Gene3D" id="3.40.50.2300">
    <property type="match status" value="1"/>
</dbReference>
<dbReference type="SMART" id="SM00448">
    <property type="entry name" value="REC"/>
    <property type="match status" value="1"/>
</dbReference>
<dbReference type="InterPro" id="IPR011006">
    <property type="entry name" value="CheY-like_superfamily"/>
</dbReference>
<evidence type="ECO:0000259" key="9">
    <source>
        <dbReference type="PROSITE" id="PS50110"/>
    </source>
</evidence>
<dbReference type="PANTHER" id="PTHR43047">
    <property type="entry name" value="TWO-COMPONENT HISTIDINE PROTEIN KINASE"/>
    <property type="match status" value="1"/>
</dbReference>
<dbReference type="EC" id="2.7.13.3" evidence="2"/>
<dbReference type="InterPro" id="IPR001789">
    <property type="entry name" value="Sig_transdc_resp-reg_receiver"/>
</dbReference>
<dbReference type="Pfam" id="PF00072">
    <property type="entry name" value="Response_reg"/>
    <property type="match status" value="1"/>
</dbReference>
<keyword evidence="5 10" id="KW-0418">Kinase</keyword>
<keyword evidence="3 6" id="KW-0597">Phosphoprotein</keyword>
<accession>A0ABY6A874</accession>
<keyword evidence="7" id="KW-0812">Transmembrane</keyword>
<evidence type="ECO:0000256" key="7">
    <source>
        <dbReference type="SAM" id="Phobius"/>
    </source>
</evidence>
<dbReference type="Pfam" id="PF02518">
    <property type="entry name" value="HATPase_c"/>
    <property type="match status" value="1"/>
</dbReference>
<organism evidence="10 11">
    <name type="scientific">Thalassolituus hydrocarboniclasticus</name>
    <dbReference type="NCBI Taxonomy" id="2742796"/>
    <lineage>
        <taxon>Bacteria</taxon>
        <taxon>Pseudomonadati</taxon>
        <taxon>Pseudomonadota</taxon>
        <taxon>Gammaproteobacteria</taxon>
        <taxon>Oceanospirillales</taxon>
        <taxon>Oceanospirillaceae</taxon>
        <taxon>Thalassolituus</taxon>
    </lineage>
</organism>
<dbReference type="Gene3D" id="3.30.565.10">
    <property type="entry name" value="Histidine kinase-like ATPase, C-terminal domain"/>
    <property type="match status" value="1"/>
</dbReference>
<dbReference type="PROSITE" id="PS50110">
    <property type="entry name" value="RESPONSE_REGULATORY"/>
    <property type="match status" value="1"/>
</dbReference>
<proteinExistence type="predicted"/>
<dbReference type="InterPro" id="IPR004358">
    <property type="entry name" value="Sig_transdc_His_kin-like_C"/>
</dbReference>
<feature type="transmembrane region" description="Helical" evidence="7">
    <location>
        <begin position="87"/>
        <end position="106"/>
    </location>
</feature>
<feature type="domain" description="Histidine kinase" evidence="8">
    <location>
        <begin position="224"/>
        <end position="436"/>
    </location>
</feature>
<dbReference type="Gene3D" id="1.10.287.130">
    <property type="match status" value="1"/>
</dbReference>
<keyword evidence="11" id="KW-1185">Reference proteome</keyword>
<dbReference type="InterPro" id="IPR036097">
    <property type="entry name" value="HisK_dim/P_sf"/>
</dbReference>
<dbReference type="SUPFAM" id="SSF47384">
    <property type="entry name" value="Homodimeric domain of signal transducing histidine kinase"/>
    <property type="match status" value="1"/>
</dbReference>
<evidence type="ECO:0000256" key="6">
    <source>
        <dbReference type="PROSITE-ProRule" id="PRU00169"/>
    </source>
</evidence>
<name>A0ABY6A874_9GAMM</name>
<evidence type="ECO:0000256" key="2">
    <source>
        <dbReference type="ARBA" id="ARBA00012438"/>
    </source>
</evidence>
<evidence type="ECO:0000259" key="8">
    <source>
        <dbReference type="PROSITE" id="PS50109"/>
    </source>
</evidence>
<dbReference type="SMART" id="SM00387">
    <property type="entry name" value="HATPase_c"/>
    <property type="match status" value="1"/>
</dbReference>
<evidence type="ECO:0000313" key="10">
    <source>
        <dbReference type="EMBL" id="UXD86850.1"/>
    </source>
</evidence>
<reference evidence="11" key="1">
    <citation type="submission" date="2020-06" db="EMBL/GenBank/DDBJ databases">
        <title>Thalassolituus marinus alknpb1M-1, a hydrocarbon-degrading bacterium isolated from the deep-sea overlying water using an in-situ strategy from the South China Sea basin.</title>
        <authorList>
            <person name="Dong C."/>
            <person name="Chen Y."/>
            <person name="Shao Z."/>
        </authorList>
    </citation>
    <scope>NUCLEOTIDE SEQUENCE [LARGE SCALE GENOMIC DNA]</scope>
    <source>
        <strain evidence="11">alknpb1M-1</strain>
    </source>
</reference>
<evidence type="ECO:0000256" key="1">
    <source>
        <dbReference type="ARBA" id="ARBA00000085"/>
    </source>
</evidence>
<dbReference type="PRINTS" id="PR00344">
    <property type="entry name" value="BCTRLSENSOR"/>
</dbReference>
<dbReference type="PROSITE" id="PS50109">
    <property type="entry name" value="HIS_KIN"/>
    <property type="match status" value="1"/>
</dbReference>
<dbReference type="SUPFAM" id="SSF55874">
    <property type="entry name" value="ATPase domain of HSP90 chaperone/DNA topoisomerase II/histidine kinase"/>
    <property type="match status" value="1"/>
</dbReference>
<feature type="transmembrane region" description="Helical" evidence="7">
    <location>
        <begin position="112"/>
        <end position="131"/>
    </location>
</feature>
<feature type="transmembrane region" description="Helical" evidence="7">
    <location>
        <begin position="25"/>
        <end position="41"/>
    </location>
</feature>
<comment type="catalytic activity">
    <reaction evidence="1">
        <text>ATP + protein L-histidine = ADP + protein N-phospho-L-histidine.</text>
        <dbReference type="EC" id="2.7.13.3"/>
    </reaction>
</comment>
<evidence type="ECO:0000256" key="4">
    <source>
        <dbReference type="ARBA" id="ARBA00022679"/>
    </source>
</evidence>
<dbReference type="CDD" id="cd00075">
    <property type="entry name" value="HATPase"/>
    <property type="match status" value="1"/>
</dbReference>
<dbReference type="InterPro" id="IPR005467">
    <property type="entry name" value="His_kinase_dom"/>
</dbReference>
<dbReference type="InterPro" id="IPR003594">
    <property type="entry name" value="HATPase_dom"/>
</dbReference>
<feature type="transmembrane region" description="Helical" evidence="7">
    <location>
        <begin position="47"/>
        <end position="66"/>
    </location>
</feature>
<dbReference type="Pfam" id="PF00512">
    <property type="entry name" value="HisKA"/>
    <property type="match status" value="1"/>
</dbReference>
<dbReference type="PANTHER" id="PTHR43047:SF9">
    <property type="entry name" value="HISTIDINE KINASE"/>
    <property type="match status" value="1"/>
</dbReference>
<protein>
    <recommendedName>
        <fullName evidence="2">histidine kinase</fullName>
        <ecNumber evidence="2">2.7.13.3</ecNumber>
    </recommendedName>
</protein>
<evidence type="ECO:0000256" key="5">
    <source>
        <dbReference type="ARBA" id="ARBA00022777"/>
    </source>
</evidence>
<keyword evidence="4" id="KW-0808">Transferase</keyword>
<dbReference type="GO" id="GO:0016301">
    <property type="term" value="F:kinase activity"/>
    <property type="evidence" value="ECO:0007669"/>
    <property type="project" value="UniProtKB-KW"/>
</dbReference>
<dbReference type="SUPFAM" id="SSF52172">
    <property type="entry name" value="CheY-like"/>
    <property type="match status" value="1"/>
</dbReference>
<dbReference type="RefSeq" id="WP_260998777.1">
    <property type="nucleotide sequence ID" value="NZ_CP054475.1"/>
</dbReference>
<sequence length="582" mass="65908">MNVTDIEQRITFAAVEPYFTKMREWALMTTVVPLAVVVVMWQQTDIILLSGWFLLIILGIFSRLAVIHAYRKRNVEYKYAETWRNRLLLLSAYLGLLWAFAIFTFFPESDNPHQIFLITLAVTLSVGSISAGTHWLPFYYFYGVPIMAALILRLLLVGSLPYIVLAAMMLFTLLASYNFARSLNAIVRSEMRLHYESEALARELQLKNAEAQEAVYAKSRILATASHDLRQPLHALFLLIDALKDETGEKRRQIFERIDLSLHTLRKMFDALFDMSRLDANVIQPEPVHFNIGRFLQNLYDEYKGNAGEKGLQLRFHSGEYTVYSDRILLERIMRNLISNALRYTYSGGVLIAARKRGEHILLQVWDTGSGIPRESQDRAFVEFQQLQNARQGEEKGLGFGLAIVRRLCELQDYPLTLSSVVGKGSVFSLTVPCGDPHKIVNPAAEKQLIWQQGGQKILVIDDDLQIRSAMAVLLRQWNFGVDIAGSAAEAIAEIKRADCLPNLILADFSLQDECDGVDAVMVLRRHFRVEFPAIIITGSTAPEALQRIESHGLALLQKPIQPAHLRSAIQHHLYSGVSHNN</sequence>
<dbReference type="EMBL" id="CP054475">
    <property type="protein sequence ID" value="UXD86850.1"/>
    <property type="molecule type" value="Genomic_DNA"/>
</dbReference>
<keyword evidence="7" id="KW-0472">Membrane</keyword>
<evidence type="ECO:0000256" key="3">
    <source>
        <dbReference type="ARBA" id="ARBA00022553"/>
    </source>
</evidence>
<evidence type="ECO:0000313" key="11">
    <source>
        <dbReference type="Proteomes" id="UP001065322"/>
    </source>
</evidence>
<dbReference type="CDD" id="cd00082">
    <property type="entry name" value="HisKA"/>
    <property type="match status" value="1"/>
</dbReference>
<dbReference type="Proteomes" id="UP001065322">
    <property type="component" value="Chromosome"/>
</dbReference>